<dbReference type="Proteomes" id="UP000022082">
    <property type="component" value="Unassembled WGS sequence"/>
</dbReference>
<evidence type="ECO:0000313" key="3">
    <source>
        <dbReference type="Proteomes" id="UP000022082"/>
    </source>
</evidence>
<dbReference type="InterPro" id="IPR001173">
    <property type="entry name" value="Glyco_trans_2-like"/>
</dbReference>
<dbReference type="SUPFAM" id="SSF53448">
    <property type="entry name" value="Nucleotide-diphospho-sugar transferases"/>
    <property type="match status" value="1"/>
</dbReference>
<comment type="caution">
    <text evidence="2">The sequence shown here is derived from an EMBL/GenBank/DDBJ whole genome shotgun (WGS) entry which is preliminary data.</text>
</comment>
<dbReference type="Gene3D" id="3.90.550.10">
    <property type="entry name" value="Spore Coat Polysaccharide Biosynthesis Protein SpsA, Chain A"/>
    <property type="match status" value="1"/>
</dbReference>
<sequence>MEKPLISIVIPVYNTAKFIDKCILSARAQKYPNLEIVVVNNGSTDNSWDIIEKHAHEDSRIKAYTIEHVPTVKQSRDNCFYRADGEFIIPVDSDDSIAENYVENVWNRQYETDADFVGTTMVHLDTEDKIYMKCPVDNFDYTKIYNGKEAVSHTIGRWEFAINGALMRKQILCNNSVTDPNFEDFTDEYDSRLFLLNCKKVAFCRADYLYLYNPNSVGKSRSFNREKYLINTVRGLLPFIGQNYGRSVEYKRLCGSTVGVINSMLRFLRDNKNRNNKNIVNEGCGLIKDTLKRFQIKYAKGYGLKLVIHILIIRTKLLFI</sequence>
<name>A0A015YE38_BACFG</name>
<reference evidence="2 3" key="1">
    <citation type="submission" date="2014-02" db="EMBL/GenBank/DDBJ databases">
        <authorList>
            <person name="Sears C."/>
            <person name="Carroll K."/>
            <person name="Sack B.R."/>
            <person name="Qadri F."/>
            <person name="Myers L.L."/>
            <person name="Chung G.-T."/>
            <person name="Escheverria P."/>
            <person name="Fraser C.M."/>
            <person name="Sadzewicz L."/>
            <person name="Shefchek K.A."/>
            <person name="Tallon L."/>
            <person name="Das S.P."/>
            <person name="Daugherty S."/>
            <person name="Mongodin E.F."/>
        </authorList>
    </citation>
    <scope>NUCLEOTIDE SEQUENCE [LARGE SCALE GENOMIC DNA]</scope>
    <source>
        <strain evidence="2 3">S36L11</strain>
    </source>
</reference>
<dbReference type="InterPro" id="IPR029044">
    <property type="entry name" value="Nucleotide-diphossugar_trans"/>
</dbReference>
<accession>A0A015YE38</accession>
<dbReference type="EMBL" id="JGDJ01000146">
    <property type="protein sequence ID" value="EXZ30182.1"/>
    <property type="molecule type" value="Genomic_DNA"/>
</dbReference>
<dbReference type="PANTHER" id="PTHR43685">
    <property type="entry name" value="GLYCOSYLTRANSFERASE"/>
    <property type="match status" value="1"/>
</dbReference>
<dbReference type="InterPro" id="IPR050834">
    <property type="entry name" value="Glycosyltransf_2"/>
</dbReference>
<dbReference type="CDD" id="cd00761">
    <property type="entry name" value="Glyco_tranf_GTA_type"/>
    <property type="match status" value="1"/>
</dbReference>
<keyword evidence="2" id="KW-0808">Transferase</keyword>
<dbReference type="AlphaFoldDB" id="A0A015YE38"/>
<proteinExistence type="predicted"/>
<evidence type="ECO:0000259" key="1">
    <source>
        <dbReference type="Pfam" id="PF00535"/>
    </source>
</evidence>
<dbReference type="Pfam" id="PF00535">
    <property type="entry name" value="Glycos_transf_2"/>
    <property type="match status" value="1"/>
</dbReference>
<feature type="domain" description="Glycosyltransferase 2-like" evidence="1">
    <location>
        <begin position="7"/>
        <end position="135"/>
    </location>
</feature>
<evidence type="ECO:0000313" key="2">
    <source>
        <dbReference type="EMBL" id="EXZ30182.1"/>
    </source>
</evidence>
<dbReference type="GO" id="GO:0016740">
    <property type="term" value="F:transferase activity"/>
    <property type="evidence" value="ECO:0007669"/>
    <property type="project" value="UniProtKB-KW"/>
</dbReference>
<dbReference type="RefSeq" id="WP_032556204.1">
    <property type="nucleotide sequence ID" value="NZ_JGDJ01000146.1"/>
</dbReference>
<gene>
    <name evidence="2" type="ORF">M136_0719</name>
</gene>
<protein>
    <submittedName>
        <fullName evidence="2">Glycosyl transferase 2 family protein</fullName>
    </submittedName>
</protein>
<dbReference type="PANTHER" id="PTHR43685:SF2">
    <property type="entry name" value="GLYCOSYLTRANSFERASE 2-LIKE DOMAIN-CONTAINING PROTEIN"/>
    <property type="match status" value="1"/>
</dbReference>
<organism evidence="2 3">
    <name type="scientific">Bacteroides fragilis str. S36L11</name>
    <dbReference type="NCBI Taxonomy" id="1339327"/>
    <lineage>
        <taxon>Bacteria</taxon>
        <taxon>Pseudomonadati</taxon>
        <taxon>Bacteroidota</taxon>
        <taxon>Bacteroidia</taxon>
        <taxon>Bacteroidales</taxon>
        <taxon>Bacteroidaceae</taxon>
        <taxon>Bacteroides</taxon>
    </lineage>
</organism>
<dbReference type="PATRIC" id="fig|1339327.3.peg.1381"/>